<dbReference type="OrthoDB" id="1928288at2759"/>
<dbReference type="Proteomes" id="UP001165190">
    <property type="component" value="Unassembled WGS sequence"/>
</dbReference>
<dbReference type="PANTHER" id="PTHR33167">
    <property type="entry name" value="TRANSCRIPTION FACTOR, PUTATIVE (DUF863)-RELATED"/>
    <property type="match status" value="1"/>
</dbReference>
<dbReference type="EMBL" id="BSYR01000010">
    <property type="protein sequence ID" value="GMI74197.1"/>
    <property type="molecule type" value="Genomic_DNA"/>
</dbReference>
<protein>
    <submittedName>
        <fullName evidence="2">Uncharacterized protein</fullName>
    </submittedName>
</protein>
<proteinExistence type="predicted"/>
<keyword evidence="3" id="KW-1185">Reference proteome</keyword>
<dbReference type="PANTHER" id="PTHR33167:SF33">
    <property type="entry name" value="MYB-CC TYPE TRANSCRIPTION FACTOR LHEQLE-CONTAINING DOMAIN-CONTAINING PROTEIN"/>
    <property type="match status" value="1"/>
</dbReference>
<feature type="region of interest" description="Disordered" evidence="1">
    <location>
        <begin position="94"/>
        <end position="209"/>
    </location>
</feature>
<evidence type="ECO:0000313" key="3">
    <source>
        <dbReference type="Proteomes" id="UP001165190"/>
    </source>
</evidence>
<name>A0A9W7HB10_HIBTR</name>
<reference evidence="2" key="1">
    <citation type="submission" date="2023-05" db="EMBL/GenBank/DDBJ databases">
        <title>Genome and transcriptome analyses reveal genes involved in the formation of fine ridges on petal epidermal cells in Hibiscus trionum.</title>
        <authorList>
            <person name="Koshimizu S."/>
            <person name="Masuda S."/>
            <person name="Ishii T."/>
            <person name="Shirasu K."/>
            <person name="Hoshino A."/>
            <person name="Arita M."/>
        </authorList>
    </citation>
    <scope>NUCLEOTIDE SEQUENCE</scope>
    <source>
        <strain evidence="2">Hamamatsu line</strain>
    </source>
</reference>
<comment type="caution">
    <text evidence="2">The sequence shown here is derived from an EMBL/GenBank/DDBJ whole genome shotgun (WGS) entry which is preliminary data.</text>
</comment>
<organism evidence="2 3">
    <name type="scientific">Hibiscus trionum</name>
    <name type="common">Flower of an hour</name>
    <dbReference type="NCBI Taxonomy" id="183268"/>
    <lineage>
        <taxon>Eukaryota</taxon>
        <taxon>Viridiplantae</taxon>
        <taxon>Streptophyta</taxon>
        <taxon>Embryophyta</taxon>
        <taxon>Tracheophyta</taxon>
        <taxon>Spermatophyta</taxon>
        <taxon>Magnoliopsida</taxon>
        <taxon>eudicotyledons</taxon>
        <taxon>Gunneridae</taxon>
        <taxon>Pentapetalae</taxon>
        <taxon>rosids</taxon>
        <taxon>malvids</taxon>
        <taxon>Malvales</taxon>
        <taxon>Malvaceae</taxon>
        <taxon>Malvoideae</taxon>
        <taxon>Hibiscus</taxon>
    </lineage>
</organism>
<sequence>MGTKLEYRAITTRANSQSSSSFSLHFMDDYFKANSMDEVLRIRVTNMESIKKTMQMHEEMFKHQVRELHRLYSVQKLLMNELKREINTNRLWATSTTSSRERSGSCSGDPMKATKSFDLERLAGENSDEDSEIELTLSIGGGSSKKKKKTVKNTGSKAYSQTNGDEIREFGSSGSFKSKKGEDSGGPNTPLLSSPWFKHKQDLTPLNNI</sequence>
<feature type="compositionally biased region" description="Low complexity" evidence="1">
    <location>
        <begin position="94"/>
        <end position="108"/>
    </location>
</feature>
<evidence type="ECO:0000313" key="2">
    <source>
        <dbReference type="EMBL" id="GMI74197.1"/>
    </source>
</evidence>
<accession>A0A9W7HB10</accession>
<dbReference type="AlphaFoldDB" id="A0A9W7HB10"/>
<gene>
    <name evidence="2" type="ORF">HRI_001089000</name>
</gene>
<evidence type="ECO:0000256" key="1">
    <source>
        <dbReference type="SAM" id="MobiDB-lite"/>
    </source>
</evidence>